<comment type="caution">
    <text evidence="3">The sequence shown here is derived from an EMBL/GenBank/DDBJ whole genome shotgun (WGS) entry which is preliminary data.</text>
</comment>
<feature type="domain" description="HTH OST-type" evidence="2">
    <location>
        <begin position="228"/>
        <end position="303"/>
    </location>
</feature>
<dbReference type="PROSITE" id="PS51644">
    <property type="entry name" value="HTH_OST"/>
    <property type="match status" value="1"/>
</dbReference>
<accession>A0AA36MJU6</accession>
<evidence type="ECO:0000313" key="4">
    <source>
        <dbReference type="Proteomes" id="UP001178507"/>
    </source>
</evidence>
<dbReference type="Pfam" id="PF12872">
    <property type="entry name" value="OST-HTH"/>
    <property type="match status" value="1"/>
</dbReference>
<gene>
    <name evidence="3" type="ORF">EVOR1521_LOCUS1365</name>
</gene>
<name>A0AA36MJU6_9DINO</name>
<dbReference type="AlphaFoldDB" id="A0AA36MJU6"/>
<dbReference type="InterPro" id="IPR025605">
    <property type="entry name" value="OST-HTH/LOTUS_dom"/>
</dbReference>
<feature type="region of interest" description="Disordered" evidence="1">
    <location>
        <begin position="514"/>
        <end position="552"/>
    </location>
</feature>
<dbReference type="Gene3D" id="3.30.420.610">
    <property type="entry name" value="LOTUS domain-like"/>
    <property type="match status" value="1"/>
</dbReference>
<protein>
    <recommendedName>
        <fullName evidence="2">HTH OST-type domain-containing protein</fullName>
    </recommendedName>
</protein>
<feature type="compositionally biased region" description="Basic residues" evidence="1">
    <location>
        <begin position="343"/>
        <end position="373"/>
    </location>
</feature>
<evidence type="ECO:0000259" key="2">
    <source>
        <dbReference type="PROSITE" id="PS51644"/>
    </source>
</evidence>
<dbReference type="CDD" id="cd08824">
    <property type="entry name" value="LOTUS"/>
    <property type="match status" value="1"/>
</dbReference>
<dbReference type="Proteomes" id="UP001178507">
    <property type="component" value="Unassembled WGS sequence"/>
</dbReference>
<evidence type="ECO:0000313" key="3">
    <source>
        <dbReference type="EMBL" id="CAJ1370905.1"/>
    </source>
</evidence>
<feature type="region of interest" description="Disordered" evidence="1">
    <location>
        <begin position="343"/>
        <end position="378"/>
    </location>
</feature>
<dbReference type="InterPro" id="IPR025677">
    <property type="entry name" value="OST-HTH-assoc_dom"/>
</dbReference>
<dbReference type="InterPro" id="IPR041966">
    <property type="entry name" value="LOTUS-like"/>
</dbReference>
<dbReference type="Pfam" id="PF14418">
    <property type="entry name" value="OHA"/>
    <property type="match status" value="1"/>
</dbReference>
<keyword evidence="4" id="KW-1185">Reference proteome</keyword>
<dbReference type="EMBL" id="CAUJNA010000043">
    <property type="protein sequence ID" value="CAJ1370905.1"/>
    <property type="molecule type" value="Genomic_DNA"/>
</dbReference>
<feature type="compositionally biased region" description="Polar residues" evidence="1">
    <location>
        <begin position="541"/>
        <end position="550"/>
    </location>
</feature>
<sequence>MSFRAWPTTGSKASQPVMCQPVQWRQSETCQPYNVMDVHEVTAAVESLYLDELKPYGRILRKRLAERASQVGLANMDVDIKRLKGVCDTCPWIYVQAEEGGDWSALLCGRSLNFVDVYSPQDFYPQKLWQAAEAYFESLDDAHMVLPGGRYSCAQALVSRGLDFLNGRTLGQVCHIVQLAISQKKLLGYLNGAVVPYKRSQSMIKERCAEKQRPCTNTARNTSSDLANWEKVKEGLKEILASCGSSTIPLSNVKRLFRSRYHTELSETALGHSKLSELLQDIRLKDVCHVRLQGHGYVVGPANQCKANQQYQPLPQQPLMQVPVAPAPKCHPHLPHVHSAPHAHLAHPAHGHPHAHAHAHHAQHAHHAHHMTHPSHGAPAVGTQPISAAAAGAAVVTAAVAAACGRSEFPAMQFDANDRPSLRDRARFVQPLSMEDVETTEARSARKSRWEPASCQLGLADEMNLPGVVPSTPQVPLMPPTPDTPGFPKWPMLTPNRMDGMGLSVQNTFINYNLPPPTPCQPGGRSHSVPRNTRLTEDSPNKTSESTAQHPANRLMSKAAAAADVKGLQGYPQSYASGSQSAGSQWVVRLADLL</sequence>
<proteinExistence type="predicted"/>
<evidence type="ECO:0000256" key="1">
    <source>
        <dbReference type="SAM" id="MobiDB-lite"/>
    </source>
</evidence>
<organism evidence="3 4">
    <name type="scientific">Effrenium voratum</name>
    <dbReference type="NCBI Taxonomy" id="2562239"/>
    <lineage>
        <taxon>Eukaryota</taxon>
        <taxon>Sar</taxon>
        <taxon>Alveolata</taxon>
        <taxon>Dinophyceae</taxon>
        <taxon>Suessiales</taxon>
        <taxon>Symbiodiniaceae</taxon>
        <taxon>Effrenium</taxon>
    </lineage>
</organism>
<reference evidence="3" key="1">
    <citation type="submission" date="2023-08" db="EMBL/GenBank/DDBJ databases">
        <authorList>
            <person name="Chen Y."/>
            <person name="Shah S."/>
            <person name="Dougan E. K."/>
            <person name="Thang M."/>
            <person name="Chan C."/>
        </authorList>
    </citation>
    <scope>NUCLEOTIDE SEQUENCE</scope>
</reference>